<dbReference type="GO" id="GO:0003723">
    <property type="term" value="F:RNA binding"/>
    <property type="evidence" value="ECO:0007669"/>
    <property type="project" value="TreeGrafter"/>
</dbReference>
<evidence type="ECO:0000256" key="2">
    <source>
        <dbReference type="ARBA" id="ARBA00022801"/>
    </source>
</evidence>
<dbReference type="EMBL" id="MLAK01000844">
    <property type="protein sequence ID" value="OHT03015.1"/>
    <property type="molecule type" value="Genomic_DNA"/>
</dbReference>
<gene>
    <name evidence="7" type="ORF">TRFO_29723</name>
</gene>
<dbReference type="InterPro" id="IPR041412">
    <property type="entry name" value="Xrn1_helical"/>
</dbReference>
<name>A0A1J4JV28_9EUKA</name>
<comment type="similarity">
    <text evidence="4">Belongs to the 5'-3' exonuclease family.</text>
</comment>
<dbReference type="OrthoDB" id="372487at2759"/>
<dbReference type="InterPro" id="IPR004859">
    <property type="entry name" value="Xrn1_N"/>
</dbReference>
<dbReference type="PANTHER" id="PTHR12341">
    <property type="entry name" value="5'-&gt;3' EXORIBONUCLEASE"/>
    <property type="match status" value="1"/>
</dbReference>
<organism evidence="7 8">
    <name type="scientific">Tritrichomonas foetus</name>
    <dbReference type="NCBI Taxonomy" id="1144522"/>
    <lineage>
        <taxon>Eukaryota</taxon>
        <taxon>Metamonada</taxon>
        <taxon>Parabasalia</taxon>
        <taxon>Tritrichomonadida</taxon>
        <taxon>Tritrichomonadidae</taxon>
        <taxon>Tritrichomonas</taxon>
    </lineage>
</organism>
<dbReference type="VEuPathDB" id="TrichDB:TRFO_29723"/>
<dbReference type="RefSeq" id="XP_068356151.1">
    <property type="nucleotide sequence ID" value="XM_068506944.1"/>
</dbReference>
<protein>
    <submittedName>
        <fullName evidence="7">XRN 5'-3' exonuclease N-terminus family protein</fullName>
    </submittedName>
</protein>
<dbReference type="PANTHER" id="PTHR12341:SF7">
    <property type="entry name" value="5'-3' EXORIBONUCLEASE 1"/>
    <property type="match status" value="1"/>
</dbReference>
<proteinExistence type="inferred from homology"/>
<dbReference type="Pfam" id="PF03159">
    <property type="entry name" value="XRN_N"/>
    <property type="match status" value="1"/>
</dbReference>
<dbReference type="GO" id="GO:0000956">
    <property type="term" value="P:nuclear-transcribed mRNA catabolic process"/>
    <property type="evidence" value="ECO:0007669"/>
    <property type="project" value="TreeGrafter"/>
</dbReference>
<keyword evidence="1" id="KW-0540">Nuclease</keyword>
<dbReference type="GO" id="GO:0005634">
    <property type="term" value="C:nucleus"/>
    <property type="evidence" value="ECO:0007669"/>
    <property type="project" value="TreeGrafter"/>
</dbReference>
<sequence length="1010" mass="117066">MGVPHFMNWLVTRYPLIARRMDWASRPRFDCFFIDFNCIIHTAYRSNKTIDDDGEEEIITEVLRFLDVLVQVIRPTSLIFVSVDGPAPFAKCVQQRSRRFIREKKTDVNDSSNDTFSTNAISVGTFFMEKLHQKLSDFLKERVSNDPTWNTPKVVYSSYRTPGEGEHKFFDFIRKQRHSNLWNENASCCVYSPDADLAFVCLLSRIKNFCILRESEPIFQEIRMKRTINDSGIKHCANDFVLISLNLMREYLMLDFETKDNRLFDDFAALSFLIGNDFIPHFPDMKIDKGEFSFIVSLYKNHFLSKKKFLVEGTSFNLPNLSEFLKLAATKLGLLKKKAPNYEGLYQNAEIRLRSKMPEEFEKNPEELKRKMSLAIIESFSWVLKYYKEGVPSWSWYYPYHYAPPIIIVADYVKEHIEDFQVDSPPLPYIQLLSILPPQSKNLLPNALQPLMEEGSPIEYLFPSEFHISREKKEGTAIIPFVDVNLVKEAFKKVEGNLTNEEKDRNKKIPPYLITVDMKTKTGMMHHIDESTNFINFNHIFSNDSQLPCVPSLFLFDLKPNVVTRPKFNENNTLVLNFNVPTSPDHAQNLINKTILVGWPYLLPAIVKKVENFNNKSAQGRELLSNYQKIYGLDISNTEVIIRANVLQFTDNHENFLQWSRDEAIFPFQLTLPIAATNTMKRFVPPEFPKNMKDTFPKVGDLVVVGSGNIKRNGSLCRIQSIDNNMFTLSLIKPNTPDKIIDDIQYDDQNHWIPISRVAFNKSLPVEVIQALFTDMHTEKNKINISLCVIKEKKGIEGFVTSKNNNILVTQEIVDFLSSYFKFTDPLLLALQTISDDKTMTDVLDEYFDVKNDDEPVDFAEEIKKWVKDHSPAKKYPFRSLYQNFPTHKTLATMEECLKNHNIEPFEKKTFLEPFKEPFKNIIWKGKLLPNFPQNYDQKRVQPGMRAIVISPTGVIPFGTMGYIIGLSFNGQLAHLISVKELQYGNRMRGCLTTKRGFIMPVHDLYVIQY</sequence>
<keyword evidence="3 7" id="KW-0269">Exonuclease</keyword>
<accession>A0A1J4JV28</accession>
<feature type="domain" description="Xrn1 N-terminal" evidence="5">
    <location>
        <begin position="1"/>
        <end position="214"/>
    </location>
</feature>
<evidence type="ECO:0000256" key="3">
    <source>
        <dbReference type="ARBA" id="ARBA00022839"/>
    </source>
</evidence>
<feature type="domain" description="Xrn1 helical" evidence="6">
    <location>
        <begin position="259"/>
        <end position="327"/>
    </location>
</feature>
<dbReference type="Gene3D" id="1.25.40.1050">
    <property type="match status" value="1"/>
</dbReference>
<evidence type="ECO:0000256" key="4">
    <source>
        <dbReference type="ARBA" id="ARBA00038299"/>
    </source>
</evidence>
<evidence type="ECO:0000256" key="1">
    <source>
        <dbReference type="ARBA" id="ARBA00022722"/>
    </source>
</evidence>
<dbReference type="Proteomes" id="UP000179807">
    <property type="component" value="Unassembled WGS sequence"/>
</dbReference>
<reference evidence="7" key="1">
    <citation type="submission" date="2016-10" db="EMBL/GenBank/DDBJ databases">
        <authorList>
            <person name="Benchimol M."/>
            <person name="Almeida L.G."/>
            <person name="Vasconcelos A.T."/>
            <person name="Perreira-Neves A."/>
            <person name="Rosa I.A."/>
            <person name="Tasca T."/>
            <person name="Bogo M.R."/>
            <person name="de Souza W."/>
        </authorList>
    </citation>
    <scope>NUCLEOTIDE SEQUENCE [LARGE SCALE GENOMIC DNA]</scope>
    <source>
        <strain evidence="7">K</strain>
    </source>
</reference>
<dbReference type="AlphaFoldDB" id="A0A1J4JV28"/>
<evidence type="ECO:0000313" key="8">
    <source>
        <dbReference type="Proteomes" id="UP000179807"/>
    </source>
</evidence>
<dbReference type="Gene3D" id="3.40.50.12390">
    <property type="match status" value="2"/>
</dbReference>
<dbReference type="GO" id="GO:0004534">
    <property type="term" value="F:5'-3' RNA exonuclease activity"/>
    <property type="evidence" value="ECO:0007669"/>
    <property type="project" value="TreeGrafter"/>
</dbReference>
<comment type="caution">
    <text evidence="7">The sequence shown here is derived from an EMBL/GenBank/DDBJ whole genome shotgun (WGS) entry which is preliminary data.</text>
</comment>
<dbReference type="InterPro" id="IPR027073">
    <property type="entry name" value="5_3_exoribonuclease"/>
</dbReference>
<dbReference type="Pfam" id="PF17846">
    <property type="entry name" value="XRN_M"/>
    <property type="match status" value="2"/>
</dbReference>
<keyword evidence="2" id="KW-0378">Hydrolase</keyword>
<dbReference type="CDD" id="cd18673">
    <property type="entry name" value="PIN_XRN1-2-like"/>
    <property type="match status" value="1"/>
</dbReference>
<evidence type="ECO:0000259" key="6">
    <source>
        <dbReference type="Pfam" id="PF17846"/>
    </source>
</evidence>
<evidence type="ECO:0000313" key="7">
    <source>
        <dbReference type="EMBL" id="OHT03015.1"/>
    </source>
</evidence>
<feature type="domain" description="Xrn1 helical" evidence="6">
    <location>
        <begin position="362"/>
        <end position="587"/>
    </location>
</feature>
<keyword evidence="8" id="KW-1185">Reference proteome</keyword>
<dbReference type="GeneID" id="94841648"/>
<evidence type="ECO:0000259" key="5">
    <source>
        <dbReference type="Pfam" id="PF03159"/>
    </source>
</evidence>